<name>A0A061CPK9_ECTOL</name>
<dbReference type="NCBIfam" id="TIGR01414">
    <property type="entry name" value="autotrans_barl"/>
    <property type="match status" value="1"/>
</dbReference>
<proteinExistence type="predicted"/>
<dbReference type="Proteomes" id="UP001161697">
    <property type="component" value="Unassembled WGS sequence"/>
</dbReference>
<evidence type="ECO:0000259" key="1">
    <source>
        <dbReference type="Pfam" id="PF03797"/>
    </source>
</evidence>
<evidence type="ECO:0000313" key="3">
    <source>
        <dbReference type="EMBL" id="SUD50063.1"/>
    </source>
</evidence>
<reference evidence="2" key="2">
    <citation type="submission" date="2022-09" db="EMBL/GenBank/DDBJ databases">
        <title>Intensive care unit water sources are persistently colonized with multi-drug resistant bacteria and are the site of extensive horizontal gene transfer of antibiotic resistance genes.</title>
        <authorList>
            <person name="Diorio-Toth L."/>
        </authorList>
    </citation>
    <scope>NUCLEOTIDE SEQUENCE</scope>
    <source>
        <strain evidence="2">GD03704</strain>
    </source>
</reference>
<dbReference type="InterPro" id="IPR036709">
    <property type="entry name" value="Autotransporte_beta_dom_sf"/>
</dbReference>
<dbReference type="EMBL" id="JAOCJE010000001">
    <property type="protein sequence ID" value="MDH1338134.1"/>
    <property type="molecule type" value="Genomic_DNA"/>
</dbReference>
<dbReference type="Proteomes" id="UP000255303">
    <property type="component" value="Unassembled WGS sequence"/>
</dbReference>
<dbReference type="SUPFAM" id="SSF103515">
    <property type="entry name" value="Autotransporter"/>
    <property type="match status" value="1"/>
</dbReference>
<accession>A0A061CPK9</accession>
<gene>
    <name evidence="2" type="ORF">N5J11_02395</name>
    <name evidence="3" type="ORF">NCTC10692_00451</name>
</gene>
<dbReference type="InterPro" id="IPR005546">
    <property type="entry name" value="Autotransporte_beta"/>
</dbReference>
<dbReference type="GeneID" id="300414896"/>
<feature type="domain" description="Autotransporter" evidence="1">
    <location>
        <begin position="67"/>
        <end position="139"/>
    </location>
</feature>
<dbReference type="InterPro" id="IPR006315">
    <property type="entry name" value="OM_autotransptr_brl_dom"/>
</dbReference>
<reference evidence="3 4" key="1">
    <citation type="submission" date="2018-06" db="EMBL/GenBank/DDBJ databases">
        <authorList>
            <consortium name="Pathogen Informatics"/>
            <person name="Doyle S."/>
        </authorList>
    </citation>
    <scope>NUCLEOTIDE SEQUENCE [LARGE SCALE GENOMIC DNA]</scope>
    <source>
        <strain evidence="3 4">NCTC10692</strain>
    </source>
</reference>
<dbReference type="AlphaFoldDB" id="A0A061CPK9"/>
<accession>A0A379JPY1</accession>
<dbReference type="EMBL" id="UGUV01000002">
    <property type="protein sequence ID" value="SUD50063.1"/>
    <property type="molecule type" value="Genomic_DNA"/>
</dbReference>
<dbReference type="GO" id="GO:0019867">
    <property type="term" value="C:outer membrane"/>
    <property type="evidence" value="ECO:0007669"/>
    <property type="project" value="InterPro"/>
</dbReference>
<evidence type="ECO:0000313" key="2">
    <source>
        <dbReference type="EMBL" id="MDH1338134.1"/>
    </source>
</evidence>
<protein>
    <submittedName>
        <fullName evidence="3">Autotransporter beta-domain-containing protein</fullName>
    </submittedName>
    <submittedName>
        <fullName evidence="2">Autotransporter outer membrane beta-barrel domain-containing protein</fullName>
    </submittedName>
</protein>
<dbReference type="Pfam" id="PF03797">
    <property type="entry name" value="Autotransporter"/>
    <property type="match status" value="1"/>
</dbReference>
<dbReference type="RefSeq" id="WP_003462666.1">
    <property type="nucleotide sequence ID" value="NZ_CAJQNA010000252.1"/>
</dbReference>
<organism evidence="3 4">
    <name type="scientific">Ectopseudomonas oleovorans</name>
    <name type="common">Pseudomonas oleovorans</name>
    <dbReference type="NCBI Taxonomy" id="301"/>
    <lineage>
        <taxon>Bacteria</taxon>
        <taxon>Pseudomonadati</taxon>
        <taxon>Pseudomonadota</taxon>
        <taxon>Gammaproteobacteria</taxon>
        <taxon>Pseudomonadales</taxon>
        <taxon>Pseudomonadaceae</taxon>
        <taxon>Ectopseudomonas</taxon>
    </lineage>
</organism>
<sequence>MALRVALLGLGLFQVATGVVAGDLALDQRALLLEGDRLPREAALDRLQQVRFAFREAAPEAGEWPLWSRTCGIQGRWDDAGLERRGEGLLMGMDRALGGQWIGGVLGGVARARLDHDQGHGRTDSRYLGGYAATRVYNQLGFGSGCCTAGMSWNGAITRAVGSCLAKAVTPWTIAISPWSHLPAWR</sequence>
<evidence type="ECO:0000313" key="4">
    <source>
        <dbReference type="Proteomes" id="UP000255303"/>
    </source>
</evidence>
<dbReference type="Gene3D" id="2.40.128.130">
    <property type="entry name" value="Autotransporter beta-domain"/>
    <property type="match status" value="1"/>
</dbReference>